<dbReference type="InterPro" id="IPR012844">
    <property type="entry name" value="DhaM_N"/>
</dbReference>
<dbReference type="RefSeq" id="WP_229828257.1">
    <property type="nucleotide sequence ID" value="NZ_BNAN01000001.1"/>
</dbReference>
<name>A0A1I2E1G1_9MICO</name>
<dbReference type="PROSITE" id="PS51350">
    <property type="entry name" value="PTS_HPR_DOM"/>
    <property type="match status" value="1"/>
</dbReference>
<evidence type="ECO:0000259" key="9">
    <source>
        <dbReference type="PROSITE" id="PS51350"/>
    </source>
</evidence>
<dbReference type="EC" id="2.7.1.121" evidence="4"/>
<comment type="function">
    <text evidence="3">General (non sugar-specific) component of the phosphoenolpyruvate-dependent sugar phosphotransferase system (sugar PTS). This major carbohydrate active-transport system catalyzes the phosphorylation of incoming sugar substrates concomitantly with their translocation across the cell membrane. The phosphoryl group from phosphoenolpyruvate (PEP) is transferred to the phosphoryl carrier protein HPr by enzyme I. Phospho-HPr then transfers it to the PTS EIIA domain.</text>
</comment>
<gene>
    <name evidence="10" type="ORF">SAMN04488035_0850</name>
</gene>
<evidence type="ECO:0000313" key="10">
    <source>
        <dbReference type="EMBL" id="SFE86772.1"/>
    </source>
</evidence>
<dbReference type="PROSITE" id="PS00369">
    <property type="entry name" value="PTS_HPR_HIS"/>
    <property type="match status" value="1"/>
</dbReference>
<dbReference type="NCBIfam" id="TIGR02364">
    <property type="entry name" value="dha_pts"/>
    <property type="match status" value="1"/>
</dbReference>
<dbReference type="InterPro" id="IPR039643">
    <property type="entry name" value="DhaM"/>
</dbReference>
<dbReference type="NCBIfam" id="TIGR01003">
    <property type="entry name" value="PTS_HPr_family"/>
    <property type="match status" value="1"/>
</dbReference>
<dbReference type="SUPFAM" id="SSF53062">
    <property type="entry name" value="PTS system fructose IIA component-like"/>
    <property type="match status" value="1"/>
</dbReference>
<dbReference type="Pfam" id="PF00381">
    <property type="entry name" value="PTS-HPr"/>
    <property type="match status" value="1"/>
</dbReference>
<protein>
    <recommendedName>
        <fullName evidence="5">Phosphocarrier protein HPr</fullName>
        <ecNumber evidence="4">2.7.1.121</ecNumber>
    </recommendedName>
</protein>
<dbReference type="InterPro" id="IPR001020">
    <property type="entry name" value="PTS_HPr_His_P_site"/>
</dbReference>
<dbReference type="SUPFAM" id="SSF55594">
    <property type="entry name" value="HPr-like"/>
    <property type="match status" value="1"/>
</dbReference>
<dbReference type="Gene3D" id="3.40.50.510">
    <property type="entry name" value="Phosphotransferase system, mannose-type IIA component"/>
    <property type="match status" value="1"/>
</dbReference>
<dbReference type="PANTHER" id="PTHR38594">
    <property type="entry name" value="PEP-DEPENDENT DIHYDROXYACETONE KINASE, PHOSPHORYL DONOR SUBUNIT DHAM"/>
    <property type="match status" value="1"/>
</dbReference>
<sequence length="240" mass="23751">MTDPGVALVLVSHSAQLAAGVAELALQMAPGVAIHAVGGLPDGSLGTDFAAVDAALRAGAQALRGAVVLTDLGSAVLTVEAALELADDDVRARVHLADAPLVEGAVAAAVVAHGGGTASEVLDAAEHAGSTFADRAGRTLAVRGWDSAADEEDAVSTVAREVMVRNPMGLHARPAAILARMVARLDAAVRIQGVNAASVLELMKLGVLGGATVRVEADGPAAAEAVTAVVEAIEGGFGEV</sequence>
<keyword evidence="11" id="KW-1185">Reference proteome</keyword>
<proteinExistence type="predicted"/>
<dbReference type="Pfam" id="PF03610">
    <property type="entry name" value="EIIA-man"/>
    <property type="match status" value="1"/>
</dbReference>
<dbReference type="PROSITE" id="PS51096">
    <property type="entry name" value="PTS_EIIA_TYPE_4"/>
    <property type="match status" value="1"/>
</dbReference>
<evidence type="ECO:0000256" key="1">
    <source>
        <dbReference type="ARBA" id="ARBA00001113"/>
    </source>
</evidence>
<dbReference type="InterPro" id="IPR000032">
    <property type="entry name" value="HPr-like"/>
</dbReference>
<evidence type="ECO:0000259" key="8">
    <source>
        <dbReference type="PROSITE" id="PS51096"/>
    </source>
</evidence>
<evidence type="ECO:0000256" key="4">
    <source>
        <dbReference type="ARBA" id="ARBA00012095"/>
    </source>
</evidence>
<dbReference type="GO" id="GO:0047324">
    <property type="term" value="F:phosphoenolpyruvate-glycerone phosphotransferase activity"/>
    <property type="evidence" value="ECO:0007669"/>
    <property type="project" value="UniProtKB-EC"/>
</dbReference>
<keyword evidence="6" id="KW-0808">Transferase</keyword>
<feature type="domain" description="PTS EIIA type-4" evidence="8">
    <location>
        <begin position="5"/>
        <end position="141"/>
    </location>
</feature>
<comment type="subunit">
    <text evidence="7">Homodimer. The dihydroxyacetone kinase complex is composed of a homodimer of DhaM, a homodimer of DhaK and the subunit DhaL.</text>
</comment>
<dbReference type="Proteomes" id="UP000198520">
    <property type="component" value="Unassembled WGS sequence"/>
</dbReference>
<dbReference type="InterPro" id="IPR004701">
    <property type="entry name" value="PTS_EIIA_man-typ"/>
</dbReference>
<evidence type="ECO:0000256" key="2">
    <source>
        <dbReference type="ARBA" id="ARBA00002788"/>
    </source>
</evidence>
<dbReference type="AlphaFoldDB" id="A0A1I2E1G1"/>
<dbReference type="STRING" id="285351.SAMN04488035_0850"/>
<feature type="domain" description="HPr" evidence="9">
    <location>
        <begin position="157"/>
        <end position="240"/>
    </location>
</feature>
<dbReference type="InterPro" id="IPR036662">
    <property type="entry name" value="PTS_EIIA_man-typ_sf"/>
</dbReference>
<dbReference type="Gene3D" id="3.30.1340.10">
    <property type="entry name" value="HPr-like"/>
    <property type="match status" value="1"/>
</dbReference>
<evidence type="ECO:0000256" key="7">
    <source>
        <dbReference type="ARBA" id="ARBA00046577"/>
    </source>
</evidence>
<accession>A0A1I2E1G1</accession>
<evidence type="ECO:0000256" key="6">
    <source>
        <dbReference type="ARBA" id="ARBA00022679"/>
    </source>
</evidence>
<reference evidence="11" key="1">
    <citation type="submission" date="2016-10" db="EMBL/GenBank/DDBJ databases">
        <authorList>
            <person name="Varghese N."/>
            <person name="Submissions S."/>
        </authorList>
    </citation>
    <scope>NUCLEOTIDE SEQUENCE [LARGE SCALE GENOMIC DNA]</scope>
    <source>
        <strain evidence="11">DSM 19083</strain>
    </source>
</reference>
<dbReference type="PRINTS" id="PR00107">
    <property type="entry name" value="PHOSPHOCPHPR"/>
</dbReference>
<dbReference type="PANTHER" id="PTHR38594:SF1">
    <property type="entry name" value="PEP-DEPENDENT DIHYDROXYACETONE KINASE, PHOSPHORYL DONOR SUBUNIT DHAM"/>
    <property type="match status" value="1"/>
</dbReference>
<dbReference type="GO" id="GO:0009401">
    <property type="term" value="P:phosphoenolpyruvate-dependent sugar phosphotransferase system"/>
    <property type="evidence" value="ECO:0007669"/>
    <property type="project" value="InterPro"/>
</dbReference>
<organism evidence="10 11">
    <name type="scientific">Flavimobilis marinus</name>
    <dbReference type="NCBI Taxonomy" id="285351"/>
    <lineage>
        <taxon>Bacteria</taxon>
        <taxon>Bacillati</taxon>
        <taxon>Actinomycetota</taxon>
        <taxon>Actinomycetes</taxon>
        <taxon>Micrococcales</taxon>
        <taxon>Jonesiaceae</taxon>
        <taxon>Flavimobilis</taxon>
    </lineage>
</organism>
<dbReference type="InterPro" id="IPR035895">
    <property type="entry name" value="HPr-like_sf"/>
</dbReference>
<dbReference type="CDD" id="cd00367">
    <property type="entry name" value="PTS-HPr_like"/>
    <property type="match status" value="1"/>
</dbReference>
<evidence type="ECO:0000256" key="3">
    <source>
        <dbReference type="ARBA" id="ARBA00003681"/>
    </source>
</evidence>
<dbReference type="EMBL" id="FONZ01000001">
    <property type="protein sequence ID" value="SFE86772.1"/>
    <property type="molecule type" value="Genomic_DNA"/>
</dbReference>
<dbReference type="GO" id="GO:0016020">
    <property type="term" value="C:membrane"/>
    <property type="evidence" value="ECO:0007669"/>
    <property type="project" value="InterPro"/>
</dbReference>
<dbReference type="GO" id="GO:0019563">
    <property type="term" value="P:glycerol catabolic process"/>
    <property type="evidence" value="ECO:0007669"/>
    <property type="project" value="InterPro"/>
</dbReference>
<evidence type="ECO:0000256" key="5">
    <source>
        <dbReference type="ARBA" id="ARBA00020422"/>
    </source>
</evidence>
<keyword evidence="10" id="KW-0418">Kinase</keyword>
<evidence type="ECO:0000313" key="11">
    <source>
        <dbReference type="Proteomes" id="UP000198520"/>
    </source>
</evidence>
<comment type="function">
    <text evidence="2">Component of the dihydroxyacetone kinase complex, which is responsible for the phosphoenolpyruvate (PEP)-dependent phosphorylation of dihydroxyacetone. DhaM serves as the phosphoryl donor. Is phosphorylated by phosphoenolpyruvate in an EI- and HPr-dependent reaction, and a phosphorelay system on histidine residues finally leads to phosphoryl transfer to DhaL and dihydroxyacetone.</text>
</comment>
<comment type="catalytic activity">
    <reaction evidence="1">
        <text>dihydroxyacetone + phosphoenolpyruvate = dihydroxyacetone phosphate + pyruvate</text>
        <dbReference type="Rhea" id="RHEA:18381"/>
        <dbReference type="ChEBI" id="CHEBI:15361"/>
        <dbReference type="ChEBI" id="CHEBI:16016"/>
        <dbReference type="ChEBI" id="CHEBI:57642"/>
        <dbReference type="ChEBI" id="CHEBI:58702"/>
        <dbReference type="EC" id="2.7.1.121"/>
    </reaction>
</comment>